<dbReference type="SUPFAM" id="SSF52540">
    <property type="entry name" value="P-loop containing nucleoside triphosphate hydrolases"/>
    <property type="match status" value="1"/>
</dbReference>
<keyword evidence="3 8" id="KW-0235">DNA replication</keyword>
<sequence length="607" mass="67534">MGSLVPLGGDLPVESRALAEALRGLFDGLGLSVRRYATRRHRDPGSVSRFLNGTRVPPWEFVNDLIGDVTEQHGQPPTQEAMDLLRRLYRAALAESGSAFSRVQLLEDQLADADRRSVESTAVVRALERALADAQHRAADLELQIRQLHGRQQGRIAEKDKALRLYEDQVTALLRERQSLLREVEALGEQLLDAHNRRAQAERRCEELERQLVVAEELWAEESGPGERDADHANGEAGAPGLSARGAGPSGSDDVRTGGGPDPRYALDTFEAGEANRFALSAAVAVAEAPARLYNPLFVYGTSAIGKTHLLHAIGQRTRALHPDKRVRYVGAEDFGNEFARAGGERGLDRFRRRYRDVDVLLIDDIQFLADHERLREEFLHTFDALHGAQKQIVLSSDRPPKQLTHLGDRLRNRLESGLITHVQPPDRPARVALLRRQVERDRLTASPEVLEYIASQVQRNVRELEGALIRVTAFASLNRQQADVELAETVLKDLVPDRVPTRQEDVARLIIAETAEYFGVTSDDVCGKERGRAIVTARQIAMYLCRELTDLSTPRIAAVFGGRERETVEHADRKIRNLVAERRSIYNQMTELTLRVKAAGGLGSGS</sequence>
<evidence type="ECO:0000256" key="6">
    <source>
        <dbReference type="ARBA" id="ARBA00023121"/>
    </source>
</evidence>
<keyword evidence="4 8" id="KW-0547">Nucleotide-binding</keyword>
<feature type="domain" description="Chromosomal replication initiator DnaA C-terminal" evidence="15">
    <location>
        <begin position="507"/>
        <end position="576"/>
    </location>
</feature>
<evidence type="ECO:0000313" key="16">
    <source>
        <dbReference type="EMBL" id="GAA2526135.1"/>
    </source>
</evidence>
<keyword evidence="2 8" id="KW-0963">Cytoplasm</keyword>
<feature type="region of interest" description="Domain I, interacts with DnaA modulators" evidence="8">
    <location>
        <begin position="1"/>
        <end position="207"/>
    </location>
</feature>
<comment type="subunit">
    <text evidence="8">Oligomerizes as a right-handed, spiral filament on DNA at oriC.</text>
</comment>
<keyword evidence="17" id="KW-1185">Reference proteome</keyword>
<keyword evidence="12" id="KW-0175">Coiled coil</keyword>
<dbReference type="InterPro" id="IPR013159">
    <property type="entry name" value="DnaA_C"/>
</dbReference>
<dbReference type="CDD" id="cd06571">
    <property type="entry name" value="Bac_DnaA_C"/>
    <property type="match status" value="1"/>
</dbReference>
<dbReference type="Pfam" id="PF00308">
    <property type="entry name" value="Bac_DnaA"/>
    <property type="match status" value="1"/>
</dbReference>
<dbReference type="Pfam" id="PF08299">
    <property type="entry name" value="Bac_DnaA_C"/>
    <property type="match status" value="1"/>
</dbReference>
<keyword evidence="5 8" id="KW-0067">ATP-binding</keyword>
<dbReference type="PANTHER" id="PTHR30050:SF2">
    <property type="entry name" value="CHROMOSOMAL REPLICATION INITIATOR PROTEIN DNAA"/>
    <property type="match status" value="1"/>
</dbReference>
<comment type="function">
    <text evidence="8 10">Plays an essential role in the initiation and regulation of chromosomal replication. ATP-DnaA binds to the origin of replication (oriC) to initiate formation of the DNA replication initiation complex once per cell cycle. Binds the DnaA box (a 9 base pair repeat at the origin) and separates the double-stranded (ds)DNA. Forms a right-handed helical filament on oriC DNA; dsDNA binds to the exterior of the filament while single-stranded (ss)DNA is stabiized in the filament's interior. The ATP-DnaA-oriC complex binds and stabilizes one strand of the AT-rich DNA unwinding element (DUE), permitting loading of DNA polymerase. After initiation quickly degrades to an ADP-DnaA complex that is not apt for DNA replication. Binds acidic phospholipids.</text>
</comment>
<evidence type="ECO:0000256" key="8">
    <source>
        <dbReference type="HAMAP-Rule" id="MF_00377"/>
    </source>
</evidence>
<evidence type="ECO:0000256" key="11">
    <source>
        <dbReference type="RuleBase" id="RU004227"/>
    </source>
</evidence>
<evidence type="ECO:0000256" key="3">
    <source>
        <dbReference type="ARBA" id="ARBA00022705"/>
    </source>
</evidence>
<evidence type="ECO:0000256" key="7">
    <source>
        <dbReference type="ARBA" id="ARBA00023125"/>
    </source>
</evidence>
<evidence type="ECO:0000256" key="10">
    <source>
        <dbReference type="RuleBase" id="RU000577"/>
    </source>
</evidence>
<feature type="coiled-coil region" evidence="12">
    <location>
        <begin position="124"/>
        <end position="218"/>
    </location>
</feature>
<dbReference type="PRINTS" id="PR00051">
    <property type="entry name" value="DNAA"/>
</dbReference>
<proteinExistence type="inferred from homology"/>
<comment type="subcellular location">
    <subcellularLocation>
        <location evidence="8">Cytoplasm</location>
    </subcellularLocation>
</comment>
<dbReference type="CDD" id="cd00009">
    <property type="entry name" value="AAA"/>
    <property type="match status" value="1"/>
</dbReference>
<dbReference type="SMART" id="SM00760">
    <property type="entry name" value="Bac_DnaA_C"/>
    <property type="match status" value="1"/>
</dbReference>
<feature type="binding site" evidence="8">
    <location>
        <position position="307"/>
    </location>
    <ligand>
        <name>ATP</name>
        <dbReference type="ChEBI" id="CHEBI:30616"/>
    </ligand>
</feature>
<evidence type="ECO:0000256" key="1">
    <source>
        <dbReference type="ARBA" id="ARBA00006583"/>
    </source>
</evidence>
<dbReference type="InterPro" id="IPR001957">
    <property type="entry name" value="Chromosome_initiator_DnaA"/>
</dbReference>
<dbReference type="PANTHER" id="PTHR30050">
    <property type="entry name" value="CHROMOSOMAL REPLICATION INITIATOR PROTEIN DNAA"/>
    <property type="match status" value="1"/>
</dbReference>
<feature type="compositionally biased region" description="Basic and acidic residues" evidence="13">
    <location>
        <begin position="225"/>
        <end position="234"/>
    </location>
</feature>
<dbReference type="InterPro" id="IPR010921">
    <property type="entry name" value="Trp_repressor/repl_initiator"/>
</dbReference>
<dbReference type="InterPro" id="IPR013317">
    <property type="entry name" value="DnaA_dom"/>
</dbReference>
<dbReference type="Proteomes" id="UP001501095">
    <property type="component" value="Unassembled WGS sequence"/>
</dbReference>
<dbReference type="InterPro" id="IPR020591">
    <property type="entry name" value="Chromosome_initiator_DnaA-like"/>
</dbReference>
<dbReference type="Gene3D" id="1.10.8.60">
    <property type="match status" value="1"/>
</dbReference>
<dbReference type="RefSeq" id="WP_344536051.1">
    <property type="nucleotide sequence ID" value="NZ_BAAATM010000006.1"/>
</dbReference>
<evidence type="ECO:0000256" key="9">
    <source>
        <dbReference type="NCBIfam" id="TIGR00362"/>
    </source>
</evidence>
<keyword evidence="6 8" id="KW-0446">Lipid-binding</keyword>
<evidence type="ECO:0000313" key="17">
    <source>
        <dbReference type="Proteomes" id="UP001501095"/>
    </source>
</evidence>
<feature type="region of interest" description="Domain IV, binds dsDNA" evidence="8">
    <location>
        <begin position="477"/>
        <end position="607"/>
    </location>
</feature>
<organism evidence="16 17">
    <name type="scientific">Streptomyces levis</name>
    <dbReference type="NCBI Taxonomy" id="285566"/>
    <lineage>
        <taxon>Bacteria</taxon>
        <taxon>Bacillati</taxon>
        <taxon>Actinomycetota</taxon>
        <taxon>Actinomycetes</taxon>
        <taxon>Kitasatosporales</taxon>
        <taxon>Streptomycetaceae</taxon>
        <taxon>Streptomyces</taxon>
    </lineage>
</organism>
<protein>
    <recommendedName>
        <fullName evidence="8 9">Chromosomal replication initiator protein DnaA</fullName>
    </recommendedName>
</protein>
<evidence type="ECO:0000256" key="5">
    <source>
        <dbReference type="ARBA" id="ARBA00022840"/>
    </source>
</evidence>
<evidence type="ECO:0000256" key="2">
    <source>
        <dbReference type="ARBA" id="ARBA00022490"/>
    </source>
</evidence>
<feature type="domain" description="AAA+ ATPase" evidence="14">
    <location>
        <begin position="293"/>
        <end position="421"/>
    </location>
</feature>
<dbReference type="EMBL" id="BAAATM010000006">
    <property type="protein sequence ID" value="GAA2526135.1"/>
    <property type="molecule type" value="Genomic_DNA"/>
</dbReference>
<dbReference type="HAMAP" id="MF_00377">
    <property type="entry name" value="DnaA_bact"/>
    <property type="match status" value="1"/>
</dbReference>
<evidence type="ECO:0000259" key="14">
    <source>
        <dbReference type="SMART" id="SM00382"/>
    </source>
</evidence>
<dbReference type="SMART" id="SM00382">
    <property type="entry name" value="AAA"/>
    <property type="match status" value="1"/>
</dbReference>
<comment type="caution">
    <text evidence="8">Lacks conserved residue(s) required for the propagation of feature annotation.</text>
</comment>
<dbReference type="NCBIfam" id="NF010686">
    <property type="entry name" value="PRK14086.1"/>
    <property type="match status" value="1"/>
</dbReference>
<dbReference type="SUPFAM" id="SSF48295">
    <property type="entry name" value="TrpR-like"/>
    <property type="match status" value="1"/>
</dbReference>
<feature type="binding site" evidence="8">
    <location>
        <position position="306"/>
    </location>
    <ligand>
        <name>ATP</name>
        <dbReference type="ChEBI" id="CHEBI:30616"/>
    </ligand>
</feature>
<gene>
    <name evidence="8" type="primary">dnaA</name>
    <name evidence="16" type="ORF">GCM10010423_20130</name>
</gene>
<comment type="domain">
    <text evidence="8">Domain I is involved in oligomerization and binding regulators, domain II is flexibile and of varying length in different bacteria, domain III forms the AAA+ region, while domain IV binds dsDNA.</text>
</comment>
<evidence type="ECO:0000256" key="4">
    <source>
        <dbReference type="ARBA" id="ARBA00022741"/>
    </source>
</evidence>
<feature type="region of interest" description="Disordered" evidence="13">
    <location>
        <begin position="219"/>
        <end position="266"/>
    </location>
</feature>
<reference evidence="16 17" key="1">
    <citation type="journal article" date="2019" name="Int. J. Syst. Evol. Microbiol.">
        <title>The Global Catalogue of Microorganisms (GCM) 10K type strain sequencing project: providing services to taxonomists for standard genome sequencing and annotation.</title>
        <authorList>
            <consortium name="The Broad Institute Genomics Platform"/>
            <consortium name="The Broad Institute Genome Sequencing Center for Infectious Disease"/>
            <person name="Wu L."/>
            <person name="Ma J."/>
        </authorList>
    </citation>
    <scope>NUCLEOTIDE SEQUENCE [LARGE SCALE GENOMIC DNA]</scope>
    <source>
        <strain evidence="16 17">JCM 6924</strain>
    </source>
</reference>
<comment type="caution">
    <text evidence="16">The sequence shown here is derived from an EMBL/GenBank/DDBJ whole genome shotgun (WGS) entry which is preliminary data.</text>
</comment>
<feature type="binding site" evidence="8">
    <location>
        <position position="308"/>
    </location>
    <ligand>
        <name>ATP</name>
        <dbReference type="ChEBI" id="CHEBI:30616"/>
    </ligand>
</feature>
<dbReference type="Gene3D" id="3.40.50.300">
    <property type="entry name" value="P-loop containing nucleotide triphosphate hydrolases"/>
    <property type="match status" value="1"/>
</dbReference>
<comment type="similarity">
    <text evidence="1 8 11">Belongs to the DnaA family.</text>
</comment>
<dbReference type="InterPro" id="IPR003593">
    <property type="entry name" value="AAA+_ATPase"/>
</dbReference>
<evidence type="ECO:0000256" key="12">
    <source>
        <dbReference type="SAM" id="Coils"/>
    </source>
</evidence>
<dbReference type="NCBIfam" id="TIGR00362">
    <property type="entry name" value="DnaA"/>
    <property type="match status" value="1"/>
</dbReference>
<accession>A0ABN3NLM6</accession>
<dbReference type="InterPro" id="IPR027417">
    <property type="entry name" value="P-loop_NTPase"/>
</dbReference>
<keyword evidence="7 8" id="KW-0238">DNA-binding</keyword>
<name>A0ABN3NLM6_9ACTN</name>
<feature type="binding site" evidence="8">
    <location>
        <position position="304"/>
    </location>
    <ligand>
        <name>ATP</name>
        <dbReference type="ChEBI" id="CHEBI:30616"/>
    </ligand>
</feature>
<dbReference type="Gene3D" id="1.10.1750.10">
    <property type="match status" value="1"/>
</dbReference>
<evidence type="ECO:0000256" key="13">
    <source>
        <dbReference type="SAM" id="MobiDB-lite"/>
    </source>
</evidence>
<feature type="region of interest" description="Domain III, AAA+ region" evidence="8">
    <location>
        <begin position="260"/>
        <end position="476"/>
    </location>
</feature>
<evidence type="ECO:0000259" key="15">
    <source>
        <dbReference type="SMART" id="SM00760"/>
    </source>
</evidence>